<accession>A0ABS1SML2</accession>
<dbReference type="Proteomes" id="UP001646141">
    <property type="component" value="Unassembled WGS sequence"/>
</dbReference>
<feature type="signal peptide" evidence="1">
    <location>
        <begin position="1"/>
        <end position="33"/>
    </location>
</feature>
<gene>
    <name evidence="3" type="ORF">D3226_02520</name>
</gene>
<comment type="caution">
    <text evidence="3">The sequence shown here is derived from an EMBL/GenBank/DDBJ whole genome shotgun (WGS) entry which is preliminary data.</text>
</comment>
<protein>
    <recommendedName>
        <fullName evidence="2">GerMN domain-containing protein</fullName>
    </recommendedName>
</protein>
<dbReference type="PROSITE" id="PS51257">
    <property type="entry name" value="PROKAR_LIPOPROTEIN"/>
    <property type="match status" value="1"/>
</dbReference>
<feature type="domain" description="GerMN" evidence="2">
    <location>
        <begin position="213"/>
        <end position="303"/>
    </location>
</feature>
<dbReference type="InterPro" id="IPR018910">
    <property type="entry name" value="LpqB_C"/>
</dbReference>
<sequence>MSGNRKLRGAARRTRAGRGARGALVTAAALALAGCVAIPTAGPVEVGLTDLKQADQVYQYKPPGPVTGASQEDLVRGFVLAATSSADEYATAREFLTTKYAGQWDPNSGVLIDGGSRPYRADGDTAGVLSLAVSAKVDAAGEMLPVGPGPSLEMRFEFERVGAEWRISSAPNGIILDSTMFSTIWSPHQLYYIGAGNLLVPETRWFLTRSSLTTEIVGALLEGPSEGMREVLRSGFPSGTALAKSSVPVVDGSARIDLTNQLMEAQPAALAELRQQLKSSLQTVPGVTGFELLVDGTPLRSNVGDEANAPRMVSVPSTPAVMIDDQFGALVAGELTETPQFGPLIHELDPSAVTLALDERAAAVRHPGGVSRVDENGATLIDTRPKLLEPSFDPLGYIWTASAAHPEQLLATNAEGVAVGIAAPWLAGRTVVAVRVSPDGSRIAALVEDGDESAVLMGGIVRDAAGVPVRTTAEAETTLWVSGAPLDLDWVGQLRFAALTRVGTAGKISLGGIGAISSEQTSVQNGVKVSGGGGKNYLRVLSADGSLYAPQGSGWQRVDDDIEILAKRG</sequence>
<keyword evidence="4" id="KW-1185">Reference proteome</keyword>
<dbReference type="Pfam" id="PF10647">
    <property type="entry name" value="Gmad1"/>
    <property type="match status" value="1"/>
</dbReference>
<dbReference type="InterPro" id="IPR059026">
    <property type="entry name" value="LpqB_N"/>
</dbReference>
<proteinExistence type="predicted"/>
<dbReference type="InterPro" id="IPR019606">
    <property type="entry name" value="GerMN"/>
</dbReference>
<dbReference type="RefSeq" id="WP_202380840.1">
    <property type="nucleotide sequence ID" value="NZ_BAAAMA010000003.1"/>
</dbReference>
<dbReference type="EMBL" id="QYAD01000001">
    <property type="protein sequence ID" value="MBL3688835.1"/>
    <property type="molecule type" value="Genomic_DNA"/>
</dbReference>
<name>A0ABS1SML2_9MICO</name>
<dbReference type="Pfam" id="PF10646">
    <property type="entry name" value="Germane"/>
    <property type="match status" value="1"/>
</dbReference>
<evidence type="ECO:0000313" key="3">
    <source>
        <dbReference type="EMBL" id="MBL3688835.1"/>
    </source>
</evidence>
<evidence type="ECO:0000313" key="4">
    <source>
        <dbReference type="Proteomes" id="UP001646141"/>
    </source>
</evidence>
<feature type="chain" id="PRO_5046033508" description="GerMN domain-containing protein" evidence="1">
    <location>
        <begin position="34"/>
        <end position="569"/>
    </location>
</feature>
<reference evidence="3 4" key="1">
    <citation type="submission" date="2018-09" db="EMBL/GenBank/DDBJ databases">
        <title>Comparative genomics of Leucobacter spp.</title>
        <authorList>
            <person name="Reis A.C."/>
            <person name="Kolvenbach B.A."/>
            <person name="Corvini P.F.X."/>
            <person name="Nunes O.C."/>
        </authorList>
    </citation>
    <scope>NUCLEOTIDE SEQUENCE [LARGE SCALE GENOMIC DNA]</scope>
    <source>
        <strain evidence="3 4">L-1</strain>
    </source>
</reference>
<dbReference type="Pfam" id="PF25976">
    <property type="entry name" value="LpqB_N"/>
    <property type="match status" value="1"/>
</dbReference>
<organism evidence="3 4">
    <name type="scientific">Leucobacter chromiireducens subsp. chromiireducens</name>
    <dbReference type="NCBI Taxonomy" id="660067"/>
    <lineage>
        <taxon>Bacteria</taxon>
        <taxon>Bacillati</taxon>
        <taxon>Actinomycetota</taxon>
        <taxon>Actinomycetes</taxon>
        <taxon>Micrococcales</taxon>
        <taxon>Microbacteriaceae</taxon>
        <taxon>Leucobacter</taxon>
    </lineage>
</organism>
<dbReference type="SMART" id="SM00909">
    <property type="entry name" value="Germane"/>
    <property type="match status" value="1"/>
</dbReference>
<evidence type="ECO:0000259" key="2">
    <source>
        <dbReference type="SMART" id="SM00909"/>
    </source>
</evidence>
<keyword evidence="1" id="KW-0732">Signal</keyword>
<evidence type="ECO:0000256" key="1">
    <source>
        <dbReference type="SAM" id="SignalP"/>
    </source>
</evidence>